<dbReference type="EMBL" id="LAZR01012083">
    <property type="protein sequence ID" value="KKM44004.1"/>
    <property type="molecule type" value="Genomic_DNA"/>
</dbReference>
<protein>
    <submittedName>
        <fullName evidence="1">Uncharacterized protein</fullName>
    </submittedName>
</protein>
<accession>A0A0F9L3L6</accession>
<dbReference type="AlphaFoldDB" id="A0A0F9L3L6"/>
<evidence type="ECO:0000313" key="1">
    <source>
        <dbReference type="EMBL" id="KKM44004.1"/>
    </source>
</evidence>
<sequence>MPRALSCLKTISLRDAEAAYAKNPELTHEAATGRVNRAVRALQLETELRTDPQLRADRFVERWQKLDRTSQRQYQAGDMADYKATRSAMGDMAKSLERDPQLESLLANRKAALARFEPIRSRMFAISRRS</sequence>
<organism evidence="1">
    <name type="scientific">marine sediment metagenome</name>
    <dbReference type="NCBI Taxonomy" id="412755"/>
    <lineage>
        <taxon>unclassified sequences</taxon>
        <taxon>metagenomes</taxon>
        <taxon>ecological metagenomes</taxon>
    </lineage>
</organism>
<name>A0A0F9L3L6_9ZZZZ</name>
<proteinExistence type="predicted"/>
<gene>
    <name evidence="1" type="ORF">LCGC14_1562300</name>
</gene>
<comment type="caution">
    <text evidence="1">The sequence shown here is derived from an EMBL/GenBank/DDBJ whole genome shotgun (WGS) entry which is preliminary data.</text>
</comment>
<reference evidence="1" key="1">
    <citation type="journal article" date="2015" name="Nature">
        <title>Complex archaea that bridge the gap between prokaryotes and eukaryotes.</title>
        <authorList>
            <person name="Spang A."/>
            <person name="Saw J.H."/>
            <person name="Jorgensen S.L."/>
            <person name="Zaremba-Niedzwiedzka K."/>
            <person name="Martijn J."/>
            <person name="Lind A.E."/>
            <person name="van Eijk R."/>
            <person name="Schleper C."/>
            <person name="Guy L."/>
            <person name="Ettema T.J."/>
        </authorList>
    </citation>
    <scope>NUCLEOTIDE SEQUENCE</scope>
</reference>